<dbReference type="InterPro" id="IPR004154">
    <property type="entry name" value="Anticodon-bd"/>
</dbReference>
<dbReference type="GO" id="GO:0002161">
    <property type="term" value="F:aminoacyl-tRNA deacylase activity"/>
    <property type="evidence" value="ECO:0007669"/>
    <property type="project" value="InterPro"/>
</dbReference>
<accession>A0A1T4YDZ6</accession>
<dbReference type="InterPro" id="IPR023717">
    <property type="entry name" value="Pro-tRNA-Synthase_IIa_type1"/>
</dbReference>
<dbReference type="Pfam" id="PF00587">
    <property type="entry name" value="tRNA-synt_2b"/>
    <property type="match status" value="1"/>
</dbReference>
<dbReference type="InterPro" id="IPR002314">
    <property type="entry name" value="aa-tRNA-synt_IIb"/>
</dbReference>
<evidence type="ECO:0000256" key="8">
    <source>
        <dbReference type="ARBA" id="ARBA00023146"/>
    </source>
</evidence>
<dbReference type="InterPro" id="IPR044140">
    <property type="entry name" value="ProRS_anticodon_short"/>
</dbReference>
<evidence type="ECO:0000256" key="7">
    <source>
        <dbReference type="ARBA" id="ARBA00022917"/>
    </source>
</evidence>
<evidence type="ECO:0000256" key="1">
    <source>
        <dbReference type="ARBA" id="ARBA00004496"/>
    </source>
</evidence>
<evidence type="ECO:0000256" key="6">
    <source>
        <dbReference type="ARBA" id="ARBA00022840"/>
    </source>
</evidence>
<dbReference type="FunFam" id="3.40.50.800:FF:000011">
    <property type="entry name" value="Proline--tRNA ligase"/>
    <property type="match status" value="1"/>
</dbReference>
<comment type="catalytic activity">
    <reaction evidence="9 10">
        <text>tRNA(Pro) + L-proline + ATP = L-prolyl-tRNA(Pro) + AMP + diphosphate</text>
        <dbReference type="Rhea" id="RHEA:14305"/>
        <dbReference type="Rhea" id="RHEA-COMP:9700"/>
        <dbReference type="Rhea" id="RHEA-COMP:9702"/>
        <dbReference type="ChEBI" id="CHEBI:30616"/>
        <dbReference type="ChEBI" id="CHEBI:33019"/>
        <dbReference type="ChEBI" id="CHEBI:60039"/>
        <dbReference type="ChEBI" id="CHEBI:78442"/>
        <dbReference type="ChEBI" id="CHEBI:78532"/>
        <dbReference type="ChEBI" id="CHEBI:456215"/>
        <dbReference type="EC" id="6.1.1.15"/>
    </reaction>
</comment>
<dbReference type="GO" id="GO:0140096">
    <property type="term" value="F:catalytic activity, acting on a protein"/>
    <property type="evidence" value="ECO:0007669"/>
    <property type="project" value="UniProtKB-ARBA"/>
</dbReference>
<keyword evidence="5 10" id="KW-0547">Nucleotide-binding</keyword>
<keyword evidence="6 10" id="KW-0067">ATP-binding</keyword>
<dbReference type="Pfam" id="PF04073">
    <property type="entry name" value="tRNA_edit"/>
    <property type="match status" value="1"/>
</dbReference>
<dbReference type="HAMAP" id="MF_01569">
    <property type="entry name" value="Pro_tRNA_synth_type1"/>
    <property type="match status" value="1"/>
</dbReference>
<dbReference type="InterPro" id="IPR004500">
    <property type="entry name" value="Pro-tRNA-synth_IIa_bac-type"/>
</dbReference>
<dbReference type="GO" id="GO:0016740">
    <property type="term" value="F:transferase activity"/>
    <property type="evidence" value="ECO:0007669"/>
    <property type="project" value="UniProtKB-ARBA"/>
</dbReference>
<dbReference type="Pfam" id="PF03129">
    <property type="entry name" value="HGTP_anticodon"/>
    <property type="match status" value="1"/>
</dbReference>
<dbReference type="PRINTS" id="PR01046">
    <property type="entry name" value="TRNASYNTHPRO"/>
</dbReference>
<dbReference type="InterPro" id="IPR007214">
    <property type="entry name" value="YbaK/aa-tRNA-synth-assoc-dom"/>
</dbReference>
<dbReference type="EMBL" id="FUYJ01000004">
    <property type="protein sequence ID" value="SKA99910.1"/>
    <property type="molecule type" value="Genomic_DNA"/>
</dbReference>
<gene>
    <name evidence="10" type="primary">proS</name>
    <name evidence="12" type="ORF">SAMN04244570_2359</name>
</gene>
<comment type="similarity">
    <text evidence="10">Belongs to the class-II aminoacyl-tRNA synthetase family. ProS type 1 subfamily.</text>
</comment>
<proteinExistence type="inferred from homology"/>
<dbReference type="Proteomes" id="UP000190042">
    <property type="component" value="Unassembled WGS sequence"/>
</dbReference>
<comment type="subunit">
    <text evidence="2 10">Homodimer.</text>
</comment>
<keyword evidence="7 10" id="KW-0648">Protein biosynthesis</keyword>
<dbReference type="CDD" id="cd04334">
    <property type="entry name" value="ProRS-INS"/>
    <property type="match status" value="1"/>
</dbReference>
<keyword evidence="4 10" id="KW-0436">Ligase</keyword>
<dbReference type="NCBIfam" id="NF006625">
    <property type="entry name" value="PRK09194.1"/>
    <property type="match status" value="1"/>
</dbReference>
<dbReference type="GO" id="GO:0006433">
    <property type="term" value="P:prolyl-tRNA aminoacylation"/>
    <property type="evidence" value="ECO:0007669"/>
    <property type="project" value="UniProtKB-UniRule"/>
</dbReference>
<evidence type="ECO:0000313" key="12">
    <source>
        <dbReference type="EMBL" id="SKA99910.1"/>
    </source>
</evidence>
<evidence type="ECO:0000256" key="5">
    <source>
        <dbReference type="ARBA" id="ARBA00022741"/>
    </source>
</evidence>
<keyword evidence="3 10" id="KW-0963">Cytoplasm</keyword>
<evidence type="ECO:0000256" key="9">
    <source>
        <dbReference type="ARBA" id="ARBA00047671"/>
    </source>
</evidence>
<evidence type="ECO:0000256" key="3">
    <source>
        <dbReference type="ARBA" id="ARBA00022490"/>
    </source>
</evidence>
<dbReference type="PANTHER" id="PTHR42753">
    <property type="entry name" value="MITOCHONDRIAL RIBOSOME PROTEIN L39/PROLYL-TRNA LIGASE FAMILY MEMBER"/>
    <property type="match status" value="1"/>
</dbReference>
<dbReference type="Gene3D" id="3.40.50.800">
    <property type="entry name" value="Anticodon-binding domain"/>
    <property type="match status" value="1"/>
</dbReference>
<dbReference type="GO" id="GO:0005524">
    <property type="term" value="F:ATP binding"/>
    <property type="evidence" value="ECO:0007669"/>
    <property type="project" value="UniProtKB-UniRule"/>
</dbReference>
<protein>
    <recommendedName>
        <fullName evidence="10">Proline--tRNA ligase</fullName>
        <ecNumber evidence="10">6.1.1.15</ecNumber>
    </recommendedName>
    <alternativeName>
        <fullName evidence="10">Prolyl-tRNA synthetase</fullName>
        <shortName evidence="10">ProRS</shortName>
    </alternativeName>
</protein>
<evidence type="ECO:0000256" key="10">
    <source>
        <dbReference type="HAMAP-Rule" id="MF_01569"/>
    </source>
</evidence>
<dbReference type="GO" id="GO:0005829">
    <property type="term" value="C:cytosol"/>
    <property type="evidence" value="ECO:0007669"/>
    <property type="project" value="TreeGrafter"/>
</dbReference>
<dbReference type="SUPFAM" id="SSF55681">
    <property type="entry name" value="Class II aaRS and biotin synthetases"/>
    <property type="match status" value="1"/>
</dbReference>
<dbReference type="CDD" id="cd00861">
    <property type="entry name" value="ProRS_anticodon_short"/>
    <property type="match status" value="1"/>
</dbReference>
<feature type="domain" description="Aminoacyl-transfer RNA synthetases class-II family profile" evidence="11">
    <location>
        <begin position="48"/>
        <end position="461"/>
    </location>
</feature>
<evidence type="ECO:0000256" key="4">
    <source>
        <dbReference type="ARBA" id="ARBA00022598"/>
    </source>
</evidence>
<dbReference type="InterPro" id="IPR036754">
    <property type="entry name" value="YbaK/aa-tRNA-synt-asso_dom_sf"/>
</dbReference>
<dbReference type="GO" id="GO:0004827">
    <property type="term" value="F:proline-tRNA ligase activity"/>
    <property type="evidence" value="ECO:0007669"/>
    <property type="project" value="UniProtKB-UniRule"/>
</dbReference>
<comment type="domain">
    <text evidence="10">Consists of three domains: the N-terminal catalytic domain, the editing domain and the C-terminal anticodon-binding domain.</text>
</comment>
<dbReference type="AlphaFoldDB" id="A0A1T4YDZ6"/>
<dbReference type="SUPFAM" id="SSF55826">
    <property type="entry name" value="YbaK/ProRS associated domain"/>
    <property type="match status" value="1"/>
</dbReference>
<sequence>MKQSKTFIPTMRETPADADIRSHQLLLRAGYIRQNGSGIYTYLTLAQRVFRKIEKIIRQEMEAIEGVEISMPALQRAELWKETERLDSFGDELFRVRDRHDKEFVLSPTDEEVIISLLRDEVRSYKKLPLTLFQIQTKFRDEDKPSYGLLRNREFIMKDAYSFHATQESLNEKYLEVMQAYTNILTRLGMHFRMVISDGGEGAHEFIALAEIGEDKIAYSDSSTYAANIAMAEVNVEYETSEEKLKETTKIATPNQRTIEELIEFLAIDPELILKSLVYKIDEELSVVVCRGDHSINEHKLKKALNVEKVELASEQEIEELLGCHAGSIGPVKLPVGVKVFADHAVASVVNGIAGANEDDYHLINVNPERDFAIDDYLDIRYIQEGEASPDGMGSIKFAEGIGIGHICKLGTSYSEQMKGNFLNEHGRAKPFIMGSYELGISRLIAAIAEQFNDEYGLKWPKHLAPFDIHLVTVNVKDEVQKQLADELYAVLESYRYDVLYDDRAERAGVKFADSDLIGLPVRITIGKRAAEGIVEVTFRQSGESIDWQKEEVLEKLQSFFSAD</sequence>
<dbReference type="InterPro" id="IPR050062">
    <property type="entry name" value="Pro-tRNA_synthetase"/>
</dbReference>
<name>A0A1T4YDZ6_9BACL</name>
<dbReference type="PROSITE" id="PS50862">
    <property type="entry name" value="AA_TRNA_LIGASE_II"/>
    <property type="match status" value="1"/>
</dbReference>
<dbReference type="Gene3D" id="3.30.930.10">
    <property type="entry name" value="Bira Bifunctional Protein, Domain 2"/>
    <property type="match status" value="2"/>
</dbReference>
<dbReference type="InterPro" id="IPR045864">
    <property type="entry name" value="aa-tRNA-synth_II/BPL/LPL"/>
</dbReference>
<comment type="subcellular location">
    <subcellularLocation>
        <location evidence="1 10">Cytoplasm</location>
    </subcellularLocation>
</comment>
<keyword evidence="13" id="KW-1185">Reference proteome</keyword>
<evidence type="ECO:0000313" key="13">
    <source>
        <dbReference type="Proteomes" id="UP000190042"/>
    </source>
</evidence>
<organism evidence="12 13">
    <name type="scientific">Sporosarcina newyorkensis</name>
    <dbReference type="NCBI Taxonomy" id="759851"/>
    <lineage>
        <taxon>Bacteria</taxon>
        <taxon>Bacillati</taxon>
        <taxon>Bacillota</taxon>
        <taxon>Bacilli</taxon>
        <taxon>Bacillales</taxon>
        <taxon>Caryophanaceae</taxon>
        <taxon>Sporosarcina</taxon>
    </lineage>
</organism>
<dbReference type="RefSeq" id="WP_009497362.1">
    <property type="nucleotide sequence ID" value="NZ_FUYJ01000004.1"/>
</dbReference>
<dbReference type="InterPro" id="IPR002316">
    <property type="entry name" value="Pro-tRNA-ligase_IIa"/>
</dbReference>
<dbReference type="SUPFAM" id="SSF52954">
    <property type="entry name" value="Class II aaRS ABD-related"/>
    <property type="match status" value="1"/>
</dbReference>
<dbReference type="InterPro" id="IPR036621">
    <property type="entry name" value="Anticodon-bd_dom_sf"/>
</dbReference>
<comment type="function">
    <text evidence="10">Catalyzes the attachment of proline to tRNA(Pro) in a two-step reaction: proline is first activated by ATP to form Pro-AMP and then transferred to the acceptor end of tRNA(Pro). As ProRS can inadvertently accommodate and process non-cognate amino acids such as alanine and cysteine, to avoid such errors it has two additional distinct editing activities against alanine. One activity is designated as 'pretransfer' editing and involves the tRNA(Pro)-independent hydrolysis of activated Ala-AMP. The other activity is designated 'posttransfer' editing and involves deacylation of mischarged Ala-tRNA(Pro). The misacylated Cys-tRNA(Pro) is not edited by ProRS.</text>
</comment>
<dbReference type="InterPro" id="IPR006195">
    <property type="entry name" value="aa-tRNA-synth_II"/>
</dbReference>
<evidence type="ECO:0000259" key="11">
    <source>
        <dbReference type="PROSITE" id="PS50862"/>
    </source>
</evidence>
<keyword evidence="8 10" id="KW-0030">Aminoacyl-tRNA synthetase</keyword>
<dbReference type="EC" id="6.1.1.15" evidence="10"/>
<reference evidence="13" key="1">
    <citation type="submission" date="2017-02" db="EMBL/GenBank/DDBJ databases">
        <authorList>
            <person name="Varghese N."/>
            <person name="Submissions S."/>
        </authorList>
    </citation>
    <scope>NUCLEOTIDE SEQUENCE [LARGE SCALE GENOMIC DNA]</scope>
    <source>
        <strain evidence="13">DSM 23966</strain>
    </source>
</reference>
<dbReference type="NCBIfam" id="TIGR00409">
    <property type="entry name" value="proS_fam_II"/>
    <property type="match status" value="1"/>
</dbReference>
<dbReference type="PANTHER" id="PTHR42753:SF2">
    <property type="entry name" value="PROLINE--TRNA LIGASE"/>
    <property type="match status" value="1"/>
</dbReference>
<evidence type="ECO:0000256" key="2">
    <source>
        <dbReference type="ARBA" id="ARBA00011738"/>
    </source>
</evidence>